<dbReference type="GO" id="GO:0007165">
    <property type="term" value="P:signal transduction"/>
    <property type="evidence" value="ECO:0007669"/>
    <property type="project" value="InterPro"/>
</dbReference>
<evidence type="ECO:0000313" key="7">
    <source>
        <dbReference type="Proteomes" id="UP000603453"/>
    </source>
</evidence>
<dbReference type="InterPro" id="IPR001683">
    <property type="entry name" value="PX_dom"/>
</dbReference>
<dbReference type="SMART" id="SM00324">
    <property type="entry name" value="RhoGAP"/>
    <property type="match status" value="1"/>
</dbReference>
<dbReference type="Gene3D" id="2.30.29.30">
    <property type="entry name" value="Pleckstrin-homology domain (PH domain)/Phosphotyrosine-binding domain (PTB)"/>
    <property type="match status" value="1"/>
</dbReference>
<dbReference type="Pfam" id="PF00787">
    <property type="entry name" value="PX"/>
    <property type="match status" value="1"/>
</dbReference>
<dbReference type="InterPro" id="IPR008936">
    <property type="entry name" value="Rho_GTPase_activation_prot"/>
</dbReference>
<feature type="domain" description="PH" evidence="4">
    <location>
        <begin position="286"/>
        <end position="387"/>
    </location>
</feature>
<dbReference type="GO" id="GO:0005096">
    <property type="term" value="F:GTPase activator activity"/>
    <property type="evidence" value="ECO:0007669"/>
    <property type="project" value="UniProtKB-KW"/>
</dbReference>
<dbReference type="OrthoDB" id="185175at2759"/>
<dbReference type="InterPro" id="IPR050729">
    <property type="entry name" value="Rho-GAP"/>
</dbReference>
<keyword evidence="2" id="KW-0175">Coiled coil</keyword>
<accession>A0A8H7R4U7</accession>
<keyword evidence="7" id="KW-1185">Reference proteome</keyword>
<gene>
    <name evidence="6" type="ORF">INT47_000228</name>
</gene>
<feature type="coiled-coil region" evidence="2">
    <location>
        <begin position="17"/>
        <end position="51"/>
    </location>
</feature>
<feature type="domain" description="Rho-GAP" evidence="5">
    <location>
        <begin position="506"/>
        <end position="716"/>
    </location>
</feature>
<name>A0A8H7R4U7_9FUNG</name>
<dbReference type="AlphaFoldDB" id="A0A8H7R4U7"/>
<evidence type="ECO:0000313" key="6">
    <source>
        <dbReference type="EMBL" id="KAG2203308.1"/>
    </source>
</evidence>
<evidence type="ECO:0000256" key="1">
    <source>
        <dbReference type="ARBA" id="ARBA00022468"/>
    </source>
</evidence>
<sequence>MNLQDFKEQNDRYWKIIEKQRKIIQNLQKTVTQLTAENDHLQKKNKEYLTQFDSVAHHPLSVVEANLPVPPPRSPYRVHKEQKRPPVLQLKTSNHRVVSIPSPTISRRSSLSPNGKSRTSHLDKQRTLKSSKSEPSTPIKPRTPRFESLMMSNQQTKITTPVLSNFSNIQFNVVNSSIHIDEKGKEVPLFTIGIIQLKENYEIWRIEKNLNDFLNLDAHLKEGTMAHLKRLPDKVMTHVPAKVDERKAMIEEYLQHAITLRTVDLRIISAFLSTDQICQLPIQADNVVKHGHLTKRGKNFGGWMSRYFILDHTGLLKYYESKDGQFLGTISLIDSQIGCQPQGHDNFRHAFLILEPRTNGTNYKHIFCASSDDERDSWVEALRYYTQKLHITEDVMNSFFCEDVGMTGVLEPSSSTESASMVRKRPSMDNIFHYFGRRASKDLTSPKDDFQEDTEEVRKPKQRASKKTFWKKKMFSNSTFDAHPIDYKHMLDDYEETKGDSQVFGIPLQNAVMVARVYDQYQLPAIVHRCIEYMEMKDALVEEGIYRLSGSAALMKSLKKRFNDDGDVKILQDKEYHDVHAVAGLLKMWLRELPENILTESLLIEFSQSFDFSDRQTKVSKVGKLVSLLPLVNYTLLRSLCAHLIRVIENSDQNKMTLKNISIVFSATLDIPSSIFNLLLVEFDYIFLTDRCSYQTPPNTASRLQYYSLKREEDRLRRNSTHYQDNTPKDFISLEKQLNAVIDDISNHDEEAYYSDGELEVAYFATRYAVSKPEEAGLCF</sequence>
<evidence type="ECO:0000259" key="5">
    <source>
        <dbReference type="PROSITE" id="PS50238"/>
    </source>
</evidence>
<comment type="caution">
    <text evidence="6">The sequence shown here is derived from an EMBL/GenBank/DDBJ whole genome shotgun (WGS) entry which is preliminary data.</text>
</comment>
<dbReference type="InterPro" id="IPR011993">
    <property type="entry name" value="PH-like_dom_sf"/>
</dbReference>
<feature type="compositionally biased region" description="Low complexity" evidence="3">
    <location>
        <begin position="99"/>
        <end position="113"/>
    </location>
</feature>
<dbReference type="Pfam" id="PF00620">
    <property type="entry name" value="RhoGAP"/>
    <property type="match status" value="1"/>
</dbReference>
<organism evidence="6 7">
    <name type="scientific">Mucor saturninus</name>
    <dbReference type="NCBI Taxonomy" id="64648"/>
    <lineage>
        <taxon>Eukaryota</taxon>
        <taxon>Fungi</taxon>
        <taxon>Fungi incertae sedis</taxon>
        <taxon>Mucoromycota</taxon>
        <taxon>Mucoromycotina</taxon>
        <taxon>Mucoromycetes</taxon>
        <taxon>Mucorales</taxon>
        <taxon>Mucorineae</taxon>
        <taxon>Mucoraceae</taxon>
        <taxon>Mucor</taxon>
    </lineage>
</organism>
<dbReference type="Gene3D" id="3.30.1520.10">
    <property type="entry name" value="Phox-like domain"/>
    <property type="match status" value="1"/>
</dbReference>
<dbReference type="InterPro" id="IPR036871">
    <property type="entry name" value="PX_dom_sf"/>
</dbReference>
<dbReference type="EMBL" id="JAEPRD010000053">
    <property type="protein sequence ID" value="KAG2203308.1"/>
    <property type="molecule type" value="Genomic_DNA"/>
</dbReference>
<dbReference type="CDD" id="cd14686">
    <property type="entry name" value="bZIP"/>
    <property type="match status" value="1"/>
</dbReference>
<dbReference type="PROSITE" id="PS50003">
    <property type="entry name" value="PH_DOMAIN"/>
    <property type="match status" value="1"/>
</dbReference>
<dbReference type="Gene3D" id="1.10.555.10">
    <property type="entry name" value="Rho GTPase activation protein"/>
    <property type="match status" value="1"/>
</dbReference>
<dbReference type="SMART" id="SM00233">
    <property type="entry name" value="PH"/>
    <property type="match status" value="1"/>
</dbReference>
<dbReference type="PANTHER" id="PTHR23176">
    <property type="entry name" value="RHO/RAC/CDC GTPASE-ACTIVATING PROTEIN"/>
    <property type="match status" value="1"/>
</dbReference>
<dbReference type="Proteomes" id="UP000603453">
    <property type="component" value="Unassembled WGS sequence"/>
</dbReference>
<evidence type="ECO:0000259" key="4">
    <source>
        <dbReference type="PROSITE" id="PS50003"/>
    </source>
</evidence>
<dbReference type="GO" id="GO:0035091">
    <property type="term" value="F:phosphatidylinositol binding"/>
    <property type="evidence" value="ECO:0007669"/>
    <property type="project" value="InterPro"/>
</dbReference>
<dbReference type="SUPFAM" id="SSF64268">
    <property type="entry name" value="PX domain"/>
    <property type="match status" value="1"/>
</dbReference>
<evidence type="ECO:0000256" key="2">
    <source>
        <dbReference type="SAM" id="Coils"/>
    </source>
</evidence>
<dbReference type="InterPro" id="IPR001849">
    <property type="entry name" value="PH_domain"/>
</dbReference>
<dbReference type="GO" id="GO:0005737">
    <property type="term" value="C:cytoplasm"/>
    <property type="evidence" value="ECO:0007669"/>
    <property type="project" value="TreeGrafter"/>
</dbReference>
<reference evidence="6" key="1">
    <citation type="submission" date="2020-12" db="EMBL/GenBank/DDBJ databases">
        <title>Metabolic potential, ecology and presence of endohyphal bacteria is reflected in genomic diversity of Mucoromycotina.</title>
        <authorList>
            <person name="Muszewska A."/>
            <person name="Okrasinska A."/>
            <person name="Steczkiewicz K."/>
            <person name="Drgas O."/>
            <person name="Orlowska M."/>
            <person name="Perlinska-Lenart U."/>
            <person name="Aleksandrzak-Piekarczyk T."/>
            <person name="Szatraj K."/>
            <person name="Zielenkiewicz U."/>
            <person name="Pilsyk S."/>
            <person name="Malc E."/>
            <person name="Mieczkowski P."/>
            <person name="Kruszewska J.S."/>
            <person name="Biernat P."/>
            <person name="Pawlowska J."/>
        </authorList>
    </citation>
    <scope>NUCLEOTIDE SEQUENCE</scope>
    <source>
        <strain evidence="6">WA0000017839</strain>
    </source>
</reference>
<dbReference type="Pfam" id="PF00169">
    <property type="entry name" value="PH"/>
    <property type="match status" value="1"/>
</dbReference>
<dbReference type="SUPFAM" id="SSF48350">
    <property type="entry name" value="GTPase activation domain, GAP"/>
    <property type="match status" value="1"/>
</dbReference>
<dbReference type="InterPro" id="IPR000198">
    <property type="entry name" value="RhoGAP_dom"/>
</dbReference>
<proteinExistence type="predicted"/>
<protein>
    <recommendedName>
        <fullName evidence="8">RhoGAP-domain-containing protein</fullName>
    </recommendedName>
</protein>
<dbReference type="PROSITE" id="PS50238">
    <property type="entry name" value="RHOGAP"/>
    <property type="match status" value="1"/>
</dbReference>
<evidence type="ECO:0000256" key="3">
    <source>
        <dbReference type="SAM" id="MobiDB-lite"/>
    </source>
</evidence>
<dbReference type="SUPFAM" id="SSF50729">
    <property type="entry name" value="PH domain-like"/>
    <property type="match status" value="1"/>
</dbReference>
<keyword evidence="1" id="KW-0343">GTPase activation</keyword>
<dbReference type="PANTHER" id="PTHR23176:SF129">
    <property type="entry name" value="RHO GTPASE ACTIVATING PROTEIN AT 16F, ISOFORM E-RELATED"/>
    <property type="match status" value="1"/>
</dbReference>
<feature type="region of interest" description="Disordered" evidence="3">
    <location>
        <begin position="65"/>
        <end position="150"/>
    </location>
</feature>
<evidence type="ECO:0008006" key="8">
    <source>
        <dbReference type="Google" id="ProtNLM"/>
    </source>
</evidence>